<evidence type="ECO:0000313" key="3">
    <source>
        <dbReference type="EMBL" id="PZG45508.1"/>
    </source>
</evidence>
<comment type="caution">
    <text evidence="3">The sequence shown here is derived from an EMBL/GenBank/DDBJ whole genome shotgun (WGS) entry which is preliminary data.</text>
</comment>
<protein>
    <recommendedName>
        <fullName evidence="2">STAS domain-containing protein</fullName>
    </recommendedName>
</protein>
<dbReference type="PROSITE" id="PS50801">
    <property type="entry name" value="STAS"/>
    <property type="match status" value="1"/>
</dbReference>
<organism evidence="3 4">
    <name type="scientific">Spongiactinospora gelatinilytica</name>
    <dbReference type="NCBI Taxonomy" id="2666298"/>
    <lineage>
        <taxon>Bacteria</taxon>
        <taxon>Bacillati</taxon>
        <taxon>Actinomycetota</taxon>
        <taxon>Actinomycetes</taxon>
        <taxon>Streptosporangiales</taxon>
        <taxon>Streptosporangiaceae</taxon>
        <taxon>Spongiactinospora</taxon>
    </lineage>
</organism>
<evidence type="ECO:0000259" key="2">
    <source>
        <dbReference type="PROSITE" id="PS50801"/>
    </source>
</evidence>
<dbReference type="SUPFAM" id="SSF52091">
    <property type="entry name" value="SpoIIaa-like"/>
    <property type="match status" value="1"/>
</dbReference>
<dbReference type="AlphaFoldDB" id="A0A2W2H7U1"/>
<reference evidence="3 4" key="1">
    <citation type="submission" date="2018-01" db="EMBL/GenBank/DDBJ databases">
        <title>Draft genome sequence of Sphaerisporangium sp. 7K107.</title>
        <authorList>
            <person name="Sahin N."/>
            <person name="Saygin H."/>
            <person name="Ay H."/>
        </authorList>
    </citation>
    <scope>NUCLEOTIDE SEQUENCE [LARGE SCALE GENOMIC DNA]</scope>
    <source>
        <strain evidence="3 4">7K107</strain>
    </source>
</reference>
<dbReference type="Gene3D" id="3.30.750.24">
    <property type="entry name" value="STAS domain"/>
    <property type="match status" value="1"/>
</dbReference>
<feature type="domain" description="STAS" evidence="2">
    <location>
        <begin position="89"/>
        <end position="166"/>
    </location>
</feature>
<dbReference type="Proteomes" id="UP000248544">
    <property type="component" value="Unassembled WGS sequence"/>
</dbReference>
<accession>A0A2W2H7U1</accession>
<feature type="region of interest" description="Disordered" evidence="1">
    <location>
        <begin position="172"/>
        <end position="199"/>
    </location>
</feature>
<dbReference type="Pfam" id="PF13466">
    <property type="entry name" value="STAS_2"/>
    <property type="match status" value="1"/>
</dbReference>
<name>A0A2W2H7U1_9ACTN</name>
<gene>
    <name evidence="3" type="ORF">C1I98_15405</name>
</gene>
<dbReference type="CDD" id="cd07043">
    <property type="entry name" value="STAS_anti-anti-sigma_factors"/>
    <property type="match status" value="1"/>
</dbReference>
<keyword evidence="4" id="KW-1185">Reference proteome</keyword>
<sequence>MLSAPSNPLDDQDIVPRSQVTASFMSAHRKVVSPAFVVSCPVRPVGADVNTPDAPGTPGPVFVPVLAPAPGAAADRLLRITPLADRVGLRIEGEIDYATLPALRRALAAMGGGSFIVDLSGLAFIDVGGLRALVTTAAALHDGGSGHVLTLRSAPWHVQRLLNLTGWHKAPGLHLHAPPPGPDPPGRAQKPPHRRMAPK</sequence>
<evidence type="ECO:0000256" key="1">
    <source>
        <dbReference type="SAM" id="MobiDB-lite"/>
    </source>
</evidence>
<proteinExistence type="predicted"/>
<dbReference type="InterPro" id="IPR002645">
    <property type="entry name" value="STAS_dom"/>
</dbReference>
<dbReference type="InterPro" id="IPR036513">
    <property type="entry name" value="STAS_dom_sf"/>
</dbReference>
<dbReference type="EMBL" id="POUA01000105">
    <property type="protein sequence ID" value="PZG45508.1"/>
    <property type="molecule type" value="Genomic_DNA"/>
</dbReference>
<dbReference type="InterPro" id="IPR058548">
    <property type="entry name" value="MlaB-like_STAS"/>
</dbReference>
<evidence type="ECO:0000313" key="4">
    <source>
        <dbReference type="Proteomes" id="UP000248544"/>
    </source>
</evidence>
<feature type="compositionally biased region" description="Basic residues" evidence="1">
    <location>
        <begin position="190"/>
        <end position="199"/>
    </location>
</feature>